<evidence type="ECO:0000313" key="4">
    <source>
        <dbReference type="EMBL" id="TVU44486.1"/>
    </source>
</evidence>
<evidence type="ECO:0000256" key="3">
    <source>
        <dbReference type="ARBA" id="ARBA00023300"/>
    </source>
</evidence>
<keyword evidence="3" id="KW-0120">Carbon dioxide fixation</keyword>
<dbReference type="GO" id="GO:0110102">
    <property type="term" value="P:ribulose bisphosphate carboxylase complex assembly"/>
    <property type="evidence" value="ECO:0007669"/>
    <property type="project" value="InterPro"/>
</dbReference>
<dbReference type="OrthoDB" id="546456at2759"/>
<comment type="caution">
    <text evidence="4">The sequence shown here is derived from an EMBL/GenBank/DDBJ whole genome shotgun (WGS) entry which is preliminary data.</text>
</comment>
<dbReference type="GO" id="GO:0015977">
    <property type="term" value="P:carbon fixation"/>
    <property type="evidence" value="ECO:0007669"/>
    <property type="project" value="UniProtKB-KW"/>
</dbReference>
<dbReference type="GO" id="GO:0009570">
    <property type="term" value="C:chloroplast stroma"/>
    <property type="evidence" value="ECO:0007669"/>
    <property type="project" value="EnsemblPlants"/>
</dbReference>
<dbReference type="InterPro" id="IPR038052">
    <property type="entry name" value="Chaperonin_RbcX_sf"/>
</dbReference>
<gene>
    <name evidence="4" type="ORF">EJB05_03929</name>
</gene>
<evidence type="ECO:0008006" key="6">
    <source>
        <dbReference type="Google" id="ProtNLM"/>
    </source>
</evidence>
<dbReference type="PANTHER" id="PTHR33791">
    <property type="entry name" value="CHAPERONIN-LIKE RBCX PROTEIN 1, CHLOROPLASTIC"/>
    <property type="match status" value="1"/>
</dbReference>
<evidence type="ECO:0000256" key="1">
    <source>
        <dbReference type="ARBA" id="ARBA00022531"/>
    </source>
</evidence>
<evidence type="ECO:0000256" key="2">
    <source>
        <dbReference type="ARBA" id="ARBA00023186"/>
    </source>
</evidence>
<evidence type="ECO:0000313" key="5">
    <source>
        <dbReference type="Proteomes" id="UP000324897"/>
    </source>
</evidence>
<dbReference type="GO" id="GO:0015979">
    <property type="term" value="P:photosynthesis"/>
    <property type="evidence" value="ECO:0007669"/>
    <property type="project" value="UniProtKB-KW"/>
</dbReference>
<protein>
    <recommendedName>
        <fullName evidence="6">Chaperonin-like RbcX protein</fullName>
    </recommendedName>
</protein>
<dbReference type="GO" id="GO:0044183">
    <property type="term" value="F:protein folding chaperone"/>
    <property type="evidence" value="ECO:0007669"/>
    <property type="project" value="EnsemblPlants"/>
</dbReference>
<keyword evidence="2" id="KW-0143">Chaperone</keyword>
<keyword evidence="1" id="KW-0602">Photosynthesis</keyword>
<dbReference type="InterPro" id="IPR003435">
    <property type="entry name" value="Chaperonin_RcbX"/>
</dbReference>
<keyword evidence="5" id="KW-1185">Reference proteome</keyword>
<sequence length="196" mass="22383">MPGVQMMPAVAAAVDVRAEGGMRRVAVSGGTSLFAGDRRRRPHRASCSVRVLRQGRPSSRSRGGLGIVCNLGGQYEESFEDVQLQLMNYFTYKAVRTVLTQLYEMNPLSYRWFYNFVAVNKPTDGKLFLRALGKERQELAERVMITRLHLYGKWIKKCDHAKMYEKISDENLALMRERLMETVVWPTDDADTEKIG</sequence>
<dbReference type="Pfam" id="PF02341">
    <property type="entry name" value="RbcX"/>
    <property type="match status" value="1"/>
</dbReference>
<accession>A0A5J9W914</accession>
<dbReference type="Gramene" id="TVU44486">
    <property type="protein sequence ID" value="TVU44486"/>
    <property type="gene ID" value="EJB05_03929"/>
</dbReference>
<reference evidence="4 5" key="1">
    <citation type="journal article" date="2019" name="Sci. Rep.">
        <title>A high-quality genome of Eragrostis curvula grass provides insights into Poaceae evolution and supports new strategies to enhance forage quality.</title>
        <authorList>
            <person name="Carballo J."/>
            <person name="Santos B.A.C.M."/>
            <person name="Zappacosta D."/>
            <person name="Garbus I."/>
            <person name="Selva J.P."/>
            <person name="Gallo C.A."/>
            <person name="Diaz A."/>
            <person name="Albertini E."/>
            <person name="Caccamo M."/>
            <person name="Echenique V."/>
        </authorList>
    </citation>
    <scope>NUCLEOTIDE SEQUENCE [LARGE SCALE GENOMIC DNA]</scope>
    <source>
        <strain evidence="5">cv. Victoria</strain>
        <tissue evidence="4">Leaf</tissue>
    </source>
</reference>
<dbReference type="PANTHER" id="PTHR33791:SF1">
    <property type="entry name" value="RUBISCO CHAPERONE RBCX"/>
    <property type="match status" value="1"/>
</dbReference>
<dbReference type="Proteomes" id="UP000324897">
    <property type="component" value="Chromosome 5"/>
</dbReference>
<name>A0A5J9W914_9POAL</name>
<dbReference type="EMBL" id="RWGY01000004">
    <property type="protein sequence ID" value="TVU44486.1"/>
    <property type="molecule type" value="Genomic_DNA"/>
</dbReference>
<organism evidence="4 5">
    <name type="scientific">Eragrostis curvula</name>
    <name type="common">weeping love grass</name>
    <dbReference type="NCBI Taxonomy" id="38414"/>
    <lineage>
        <taxon>Eukaryota</taxon>
        <taxon>Viridiplantae</taxon>
        <taxon>Streptophyta</taxon>
        <taxon>Embryophyta</taxon>
        <taxon>Tracheophyta</taxon>
        <taxon>Spermatophyta</taxon>
        <taxon>Magnoliopsida</taxon>
        <taxon>Liliopsida</taxon>
        <taxon>Poales</taxon>
        <taxon>Poaceae</taxon>
        <taxon>PACMAD clade</taxon>
        <taxon>Chloridoideae</taxon>
        <taxon>Eragrostideae</taxon>
        <taxon>Eragrostidinae</taxon>
        <taxon>Eragrostis</taxon>
    </lineage>
</organism>
<proteinExistence type="predicted"/>
<dbReference type="AlphaFoldDB" id="A0A5J9W914"/>
<dbReference type="Gene3D" id="1.10.1200.210">
    <property type="entry name" value="Chaperonin-like RbcX"/>
    <property type="match status" value="1"/>
</dbReference>
<dbReference type="SUPFAM" id="SSF158615">
    <property type="entry name" value="RbcX-like"/>
    <property type="match status" value="1"/>
</dbReference>